<comment type="caution">
    <text evidence="1">The sequence shown here is derived from an EMBL/GenBank/DDBJ whole genome shotgun (WGS) entry which is preliminary data.</text>
</comment>
<accession>A0ABV3QGT6</accession>
<reference evidence="1 2" key="1">
    <citation type="submission" date="2024-06" db="EMBL/GenBank/DDBJ databases">
        <authorList>
            <person name="Woo H."/>
        </authorList>
    </citation>
    <scope>NUCLEOTIDE SEQUENCE [LARGE SCALE GENOMIC DNA]</scope>
    <source>
        <strain evidence="1 2">Si-c</strain>
    </source>
</reference>
<organism evidence="1 2">
    <name type="scientific">Rhodanobacter lycopersici</name>
    <dbReference type="NCBI Taxonomy" id="3162487"/>
    <lineage>
        <taxon>Bacteria</taxon>
        <taxon>Pseudomonadati</taxon>
        <taxon>Pseudomonadota</taxon>
        <taxon>Gammaproteobacteria</taxon>
        <taxon>Lysobacterales</taxon>
        <taxon>Rhodanobacteraceae</taxon>
        <taxon>Rhodanobacter</taxon>
    </lineage>
</organism>
<evidence type="ECO:0000313" key="2">
    <source>
        <dbReference type="Proteomes" id="UP001556220"/>
    </source>
</evidence>
<dbReference type="EMBL" id="JBFOHK010000004">
    <property type="protein sequence ID" value="MEW9572902.1"/>
    <property type="molecule type" value="Genomic_DNA"/>
</dbReference>
<keyword evidence="2" id="KW-1185">Reference proteome</keyword>
<gene>
    <name evidence="1" type="ORF">ABQJ54_14185</name>
</gene>
<proteinExistence type="predicted"/>
<dbReference type="RefSeq" id="WP_367854967.1">
    <property type="nucleotide sequence ID" value="NZ_JBFOHK010000004.1"/>
</dbReference>
<name>A0ABV3QGT6_9GAMM</name>
<evidence type="ECO:0000313" key="1">
    <source>
        <dbReference type="EMBL" id="MEW9572902.1"/>
    </source>
</evidence>
<dbReference type="Proteomes" id="UP001556220">
    <property type="component" value="Unassembled WGS sequence"/>
</dbReference>
<protein>
    <submittedName>
        <fullName evidence="1">Uncharacterized protein</fullName>
    </submittedName>
</protein>
<sequence>MKSMILHDGGVCAVISGSDLRSRAAVNDPSRPCEKTISLTVEALASWSLSQAAGSFVDEGGTWRHQTPPAVKA</sequence>